<gene>
    <name evidence="11" type="ORF">HNQ39_005219</name>
</gene>
<keyword evidence="8" id="KW-0238">DNA-binding</keyword>
<keyword evidence="7" id="KW-0799">Topoisomerase</keyword>
<evidence type="ECO:0000256" key="9">
    <source>
        <dbReference type="ARBA" id="ARBA00023235"/>
    </source>
</evidence>
<dbReference type="GO" id="GO:0005524">
    <property type="term" value="F:ATP binding"/>
    <property type="evidence" value="ECO:0007669"/>
    <property type="project" value="UniProtKB-KW"/>
</dbReference>
<keyword evidence="9 11" id="KW-0413">Isomerase</keyword>
<dbReference type="InterPro" id="IPR001241">
    <property type="entry name" value="Topo_IIA"/>
</dbReference>
<dbReference type="SMART" id="SM00433">
    <property type="entry name" value="TOP2c"/>
    <property type="match status" value="1"/>
</dbReference>
<dbReference type="InterPro" id="IPR013506">
    <property type="entry name" value="Topo_IIA_bsu_dom2"/>
</dbReference>
<dbReference type="InterPro" id="IPR000565">
    <property type="entry name" value="Topo_IIA_B"/>
</dbReference>
<evidence type="ECO:0000259" key="10">
    <source>
        <dbReference type="SMART" id="SM00387"/>
    </source>
</evidence>
<dbReference type="SUPFAM" id="SSF55874">
    <property type="entry name" value="ATPase domain of HSP90 chaperone/DNA topoisomerase II/histidine kinase"/>
    <property type="match status" value="1"/>
</dbReference>
<dbReference type="PRINTS" id="PR00418">
    <property type="entry name" value="TPI2FAMILY"/>
</dbReference>
<dbReference type="GO" id="GO:0003918">
    <property type="term" value="F:DNA topoisomerase type II (double strand cut, ATP-hydrolyzing) activity"/>
    <property type="evidence" value="ECO:0007669"/>
    <property type="project" value="UniProtKB-EC"/>
</dbReference>
<evidence type="ECO:0000256" key="7">
    <source>
        <dbReference type="ARBA" id="ARBA00023029"/>
    </source>
</evidence>
<keyword evidence="5" id="KW-0547">Nucleotide-binding</keyword>
<dbReference type="Proteomes" id="UP000520814">
    <property type="component" value="Unassembled WGS sequence"/>
</dbReference>
<dbReference type="Gene3D" id="3.30.230.10">
    <property type="match status" value="1"/>
</dbReference>
<evidence type="ECO:0000256" key="5">
    <source>
        <dbReference type="ARBA" id="ARBA00022741"/>
    </source>
</evidence>
<dbReference type="EMBL" id="JACHGW010000006">
    <property type="protein sequence ID" value="MBB6053385.1"/>
    <property type="molecule type" value="Genomic_DNA"/>
</dbReference>
<comment type="caution">
    <text evidence="11">The sequence shown here is derived from an EMBL/GenBank/DDBJ whole genome shotgun (WGS) entry which is preliminary data.</text>
</comment>
<reference evidence="11 12" key="1">
    <citation type="submission" date="2020-08" db="EMBL/GenBank/DDBJ databases">
        <title>Genomic Encyclopedia of Type Strains, Phase IV (KMG-IV): sequencing the most valuable type-strain genomes for metagenomic binning, comparative biology and taxonomic classification.</title>
        <authorList>
            <person name="Goeker M."/>
        </authorList>
    </citation>
    <scope>NUCLEOTIDE SEQUENCE [LARGE SCALE GENOMIC DNA]</scope>
    <source>
        <strain evidence="11 12">DSM 23562</strain>
    </source>
</reference>
<dbReference type="InterPro" id="IPR020568">
    <property type="entry name" value="Ribosomal_Su5_D2-typ_SF"/>
</dbReference>
<evidence type="ECO:0000313" key="11">
    <source>
        <dbReference type="EMBL" id="MBB6053385.1"/>
    </source>
</evidence>
<evidence type="ECO:0000256" key="1">
    <source>
        <dbReference type="ARBA" id="ARBA00000185"/>
    </source>
</evidence>
<keyword evidence="6" id="KW-0067">ATP-binding</keyword>
<evidence type="ECO:0000256" key="3">
    <source>
        <dbReference type="ARBA" id="ARBA00010708"/>
    </source>
</evidence>
<accession>A0A7W9W9M7</accession>
<dbReference type="GO" id="GO:0003677">
    <property type="term" value="F:DNA binding"/>
    <property type="evidence" value="ECO:0007669"/>
    <property type="project" value="UniProtKB-KW"/>
</dbReference>
<dbReference type="AlphaFoldDB" id="A0A7W9W9M7"/>
<comment type="catalytic activity">
    <reaction evidence="1">
        <text>ATP-dependent breakage, passage and rejoining of double-stranded DNA.</text>
        <dbReference type="EC" id="5.6.2.2"/>
    </reaction>
</comment>
<proteinExistence type="inferred from homology"/>
<evidence type="ECO:0000256" key="2">
    <source>
        <dbReference type="ARBA" id="ARBA00001946"/>
    </source>
</evidence>
<dbReference type="PANTHER" id="PTHR45866:SF1">
    <property type="entry name" value="DNA GYRASE SUBUNIT B, MITOCHONDRIAL"/>
    <property type="match status" value="1"/>
</dbReference>
<evidence type="ECO:0000256" key="6">
    <source>
        <dbReference type="ARBA" id="ARBA00022840"/>
    </source>
</evidence>
<name>A0A7W9W9M7_ARMRO</name>
<comment type="cofactor">
    <cofactor evidence="2">
        <name>Mg(2+)</name>
        <dbReference type="ChEBI" id="CHEBI:18420"/>
    </cofactor>
</comment>
<dbReference type="Pfam" id="PF00204">
    <property type="entry name" value="DNA_gyraseB"/>
    <property type="match status" value="1"/>
</dbReference>
<organism evidence="11 12">
    <name type="scientific">Armatimonas rosea</name>
    <dbReference type="NCBI Taxonomy" id="685828"/>
    <lineage>
        <taxon>Bacteria</taxon>
        <taxon>Bacillati</taxon>
        <taxon>Armatimonadota</taxon>
        <taxon>Armatimonadia</taxon>
        <taxon>Armatimonadales</taxon>
        <taxon>Armatimonadaceae</taxon>
        <taxon>Armatimonas</taxon>
    </lineage>
</organism>
<evidence type="ECO:0000256" key="8">
    <source>
        <dbReference type="ARBA" id="ARBA00023125"/>
    </source>
</evidence>
<evidence type="ECO:0000256" key="4">
    <source>
        <dbReference type="ARBA" id="ARBA00012895"/>
    </source>
</evidence>
<dbReference type="InterPro" id="IPR036890">
    <property type="entry name" value="HATPase_C_sf"/>
</dbReference>
<dbReference type="SMART" id="SM00387">
    <property type="entry name" value="HATPase_c"/>
    <property type="match status" value="1"/>
</dbReference>
<dbReference type="PRINTS" id="PR01159">
    <property type="entry name" value="DNAGYRASEB"/>
</dbReference>
<feature type="domain" description="Histidine kinase/HSP90-like ATPase" evidence="10">
    <location>
        <begin position="40"/>
        <end position="177"/>
    </location>
</feature>
<dbReference type="InterPro" id="IPR014721">
    <property type="entry name" value="Ribsml_uS5_D2-typ_fold_subgr"/>
</dbReference>
<dbReference type="EC" id="5.6.2.2" evidence="4"/>
<dbReference type="InterPro" id="IPR003594">
    <property type="entry name" value="HATPase_dom"/>
</dbReference>
<dbReference type="Pfam" id="PF02518">
    <property type="entry name" value="HATPase_c"/>
    <property type="match status" value="1"/>
</dbReference>
<dbReference type="GO" id="GO:0006265">
    <property type="term" value="P:DNA topological change"/>
    <property type="evidence" value="ECO:0007669"/>
    <property type="project" value="InterPro"/>
</dbReference>
<evidence type="ECO:0000313" key="12">
    <source>
        <dbReference type="Proteomes" id="UP000520814"/>
    </source>
</evidence>
<sequence>MEEVTPKIKKIEADYTDVVLVKLVGLEAVRYRPAMYIGNTGIPGMHHLFKELVDNGVNEAVAGHCNQIEVTLHTDGSLSVRDSGRGIPLETLKAVLMELHYRGKFSKVETTFRVGGGLHGVGTCCVCALAEWMETTVWQAGREVVIRTERGELVSERESAFNGPSGTQIRFKPDPEIFSTTEWSVERLLANLRQQAFLYPQLTVTFTDEALGCDPQVLHFPGGISEWAIENVAGRRPVHETVIAGSGTKDGTEAEVAFFFTEDEPVWRIFGNGVELPDAGTPLTGFRQAVARTLGRWARAHGREFEPRKAGLGVAVVISVRVRNPQFEGPTKNRLANPEAASAVGAVTAEALEAHFTQYPHQAEAILSGMLGIQGV</sequence>
<comment type="similarity">
    <text evidence="3">Belongs to the type II topoisomerase GyrB family.</text>
</comment>
<dbReference type="Gene3D" id="3.30.565.10">
    <property type="entry name" value="Histidine kinase-like ATPase, C-terminal domain"/>
    <property type="match status" value="1"/>
</dbReference>
<protein>
    <recommendedName>
        <fullName evidence="4">DNA topoisomerase (ATP-hydrolyzing)</fullName>
        <ecNumber evidence="4">5.6.2.2</ecNumber>
    </recommendedName>
</protein>
<keyword evidence="12" id="KW-1185">Reference proteome</keyword>
<dbReference type="SUPFAM" id="SSF54211">
    <property type="entry name" value="Ribosomal protein S5 domain 2-like"/>
    <property type="match status" value="1"/>
</dbReference>
<dbReference type="RefSeq" id="WP_184203478.1">
    <property type="nucleotide sequence ID" value="NZ_JACHGW010000006.1"/>
</dbReference>
<dbReference type="PANTHER" id="PTHR45866">
    <property type="entry name" value="DNA GYRASE/TOPOISOMERASE SUBUNIT B"/>
    <property type="match status" value="1"/>
</dbReference>